<dbReference type="PANTHER" id="PTHR41523:SF8">
    <property type="entry name" value="ETHYLENE RESPONSE SENSOR PROTEIN"/>
    <property type="match status" value="1"/>
</dbReference>
<keyword evidence="8" id="KW-1133">Transmembrane helix</keyword>
<dbReference type="EMBL" id="JACTNF010000006">
    <property type="protein sequence ID" value="MBO1074651.1"/>
    <property type="molecule type" value="Genomic_DNA"/>
</dbReference>
<dbReference type="CDD" id="cd22249">
    <property type="entry name" value="UDM1_RNF168_RNF169-like"/>
    <property type="match status" value="1"/>
</dbReference>
<keyword evidence="3" id="KW-0597">Phosphoprotein</keyword>
<dbReference type="EC" id="2.7.13.3" evidence="2"/>
<evidence type="ECO:0000259" key="9">
    <source>
        <dbReference type="SMART" id="SM00911"/>
    </source>
</evidence>
<feature type="domain" description="Signal transduction histidine kinase HWE region" evidence="9">
    <location>
        <begin position="319"/>
        <end position="403"/>
    </location>
</feature>
<dbReference type="Gene3D" id="3.30.565.10">
    <property type="entry name" value="Histidine kinase-like ATPase, C-terminal domain"/>
    <property type="match status" value="1"/>
</dbReference>
<evidence type="ECO:0000256" key="3">
    <source>
        <dbReference type="ARBA" id="ARBA00022553"/>
    </source>
</evidence>
<dbReference type="Pfam" id="PF07536">
    <property type="entry name" value="HWE_HK"/>
    <property type="match status" value="1"/>
</dbReference>
<dbReference type="Gene3D" id="3.30.450.20">
    <property type="entry name" value="PAS domain"/>
    <property type="match status" value="2"/>
</dbReference>
<keyword evidence="5" id="KW-0547">Nucleotide-binding</keyword>
<dbReference type="InterPro" id="IPR036890">
    <property type="entry name" value="HATPase_C_sf"/>
</dbReference>
<evidence type="ECO:0000256" key="7">
    <source>
        <dbReference type="ARBA" id="ARBA00022840"/>
    </source>
</evidence>
<dbReference type="CDD" id="cd12914">
    <property type="entry name" value="PDC1_DGC_like"/>
    <property type="match status" value="1"/>
</dbReference>
<evidence type="ECO:0000313" key="11">
    <source>
        <dbReference type="Proteomes" id="UP001518990"/>
    </source>
</evidence>
<proteinExistence type="predicted"/>
<dbReference type="RefSeq" id="WP_207446323.1">
    <property type="nucleotide sequence ID" value="NZ_CP061094.1"/>
</dbReference>
<evidence type="ECO:0000256" key="2">
    <source>
        <dbReference type="ARBA" id="ARBA00012438"/>
    </source>
</evidence>
<evidence type="ECO:0000313" key="10">
    <source>
        <dbReference type="EMBL" id="MBO1074651.1"/>
    </source>
</evidence>
<keyword evidence="11" id="KW-1185">Reference proteome</keyword>
<comment type="caution">
    <text evidence="10">The sequence shown here is derived from an EMBL/GenBank/DDBJ whole genome shotgun (WGS) entry which is preliminary data.</text>
</comment>
<evidence type="ECO:0000256" key="8">
    <source>
        <dbReference type="SAM" id="Phobius"/>
    </source>
</evidence>
<keyword evidence="8" id="KW-0472">Membrane</keyword>
<keyword evidence="6" id="KW-0418">Kinase</keyword>
<evidence type="ECO:0000256" key="4">
    <source>
        <dbReference type="ARBA" id="ARBA00022679"/>
    </source>
</evidence>
<keyword evidence="8" id="KW-0812">Transmembrane</keyword>
<sequence length="526" mass="57339">MILYDRTRTVASAREDLLARLGTLEAHAEKIFQFQTLALGAIDERLQGDSDEEIQAASESHQMFLASLKRYTGETLGLVVFNADGMPLVDSEGGLPRLGVHVGDREYFRRHQETPGNQPYVAGPVRSRAGGGPTFFMTARRSGQDGSFLGIVAVGILQSSFIDYWDNAAPDRGAQVSLVRDDGVILARRPPLDPRAAPAAPWAAVDQSHPLEPEGAIFTEVSPHDGIERMTAYRRIGAFPVRVSFGVPWDTAMATWHRHIFIYGVFAGMASLALVWLTVMARRRTRDLHLLNSSLEERVRERTAEIQASEARVRLLAREVDHRAKNALSVALATLRLTPQTDLKTYVKAVEGRVTALARAHTLLAEDRWRGASLHALLKAELQPFIVEGIGATGPRATLDGPPVVLPPVAAQPLAMAAHELATNAVKHGALSAQNGLVTITWQLVPEPQGSGTLLRLRWVESNGPRVPGPPRRRSFGSRVLLSIVQGQLQGQITNHWEPAGLICEIEVPLSRLSSNLEDEGNVAAA</sequence>
<dbReference type="PANTHER" id="PTHR41523">
    <property type="entry name" value="TWO-COMPONENT SYSTEM SENSOR PROTEIN"/>
    <property type="match status" value="1"/>
</dbReference>
<accession>A0ABS3KB22</accession>
<dbReference type="Proteomes" id="UP001518990">
    <property type="component" value="Unassembled WGS sequence"/>
</dbReference>
<evidence type="ECO:0000256" key="1">
    <source>
        <dbReference type="ARBA" id="ARBA00000085"/>
    </source>
</evidence>
<comment type="catalytic activity">
    <reaction evidence="1">
        <text>ATP + protein L-histidine = ADP + protein N-phospho-L-histidine.</text>
        <dbReference type="EC" id="2.7.13.3"/>
    </reaction>
</comment>
<feature type="transmembrane region" description="Helical" evidence="8">
    <location>
        <begin position="260"/>
        <end position="279"/>
    </location>
</feature>
<protein>
    <recommendedName>
        <fullName evidence="2">histidine kinase</fullName>
        <ecNumber evidence="2">2.7.13.3</ecNumber>
    </recommendedName>
</protein>
<dbReference type="InterPro" id="IPR011102">
    <property type="entry name" value="Sig_transdc_His_kinase_HWE"/>
</dbReference>
<organism evidence="10 11">
    <name type="scientific">Roseomonas marmotae</name>
    <dbReference type="NCBI Taxonomy" id="2768161"/>
    <lineage>
        <taxon>Bacteria</taxon>
        <taxon>Pseudomonadati</taxon>
        <taxon>Pseudomonadota</taxon>
        <taxon>Alphaproteobacteria</taxon>
        <taxon>Acetobacterales</taxon>
        <taxon>Roseomonadaceae</taxon>
        <taxon>Roseomonas</taxon>
    </lineage>
</organism>
<name>A0ABS3KB22_9PROT</name>
<evidence type="ECO:0000256" key="6">
    <source>
        <dbReference type="ARBA" id="ARBA00022777"/>
    </source>
</evidence>
<reference evidence="10 11" key="1">
    <citation type="submission" date="2020-09" db="EMBL/GenBank/DDBJ databases">
        <title>Roseomonas.</title>
        <authorList>
            <person name="Zhu W."/>
        </authorList>
    </citation>
    <scope>NUCLEOTIDE SEQUENCE [LARGE SCALE GENOMIC DNA]</scope>
    <source>
        <strain evidence="10 11">1311</strain>
    </source>
</reference>
<dbReference type="CDD" id="cd12915">
    <property type="entry name" value="PDC2_DGC_like"/>
    <property type="match status" value="1"/>
</dbReference>
<keyword evidence="7" id="KW-0067">ATP-binding</keyword>
<evidence type="ECO:0000256" key="5">
    <source>
        <dbReference type="ARBA" id="ARBA00022741"/>
    </source>
</evidence>
<gene>
    <name evidence="10" type="ORF">IAI60_08515</name>
</gene>
<keyword evidence="4" id="KW-0808">Transferase</keyword>
<dbReference type="SMART" id="SM00911">
    <property type="entry name" value="HWE_HK"/>
    <property type="match status" value="1"/>
</dbReference>